<accession>A0ABQ8K0S5</accession>
<proteinExistence type="predicted"/>
<dbReference type="Gene3D" id="3.90.180.10">
    <property type="entry name" value="Medium-chain alcohol dehydrogenases, catalytic domain"/>
    <property type="match status" value="1"/>
</dbReference>
<dbReference type="Pfam" id="PF00107">
    <property type="entry name" value="ADH_zinc_N"/>
    <property type="match status" value="1"/>
</dbReference>
<dbReference type="GeneID" id="72007287"/>
<dbReference type="Gene3D" id="3.40.50.720">
    <property type="entry name" value="NAD(P)-binding Rossmann-like Domain"/>
    <property type="match status" value="1"/>
</dbReference>
<evidence type="ECO:0000313" key="3">
    <source>
        <dbReference type="Proteomes" id="UP000814176"/>
    </source>
</evidence>
<organism evidence="2 3">
    <name type="scientific">Rhodofomes roseus</name>
    <dbReference type="NCBI Taxonomy" id="34475"/>
    <lineage>
        <taxon>Eukaryota</taxon>
        <taxon>Fungi</taxon>
        <taxon>Dikarya</taxon>
        <taxon>Basidiomycota</taxon>
        <taxon>Agaricomycotina</taxon>
        <taxon>Agaricomycetes</taxon>
        <taxon>Polyporales</taxon>
        <taxon>Rhodofomes</taxon>
    </lineage>
</organism>
<dbReference type="InterPro" id="IPR013149">
    <property type="entry name" value="ADH-like_C"/>
</dbReference>
<evidence type="ECO:0000259" key="1">
    <source>
        <dbReference type="SMART" id="SM00829"/>
    </source>
</evidence>
<dbReference type="SUPFAM" id="SSF50129">
    <property type="entry name" value="GroES-like"/>
    <property type="match status" value="1"/>
</dbReference>
<dbReference type="SUPFAM" id="SSF51735">
    <property type="entry name" value="NAD(P)-binding Rossmann-fold domains"/>
    <property type="match status" value="1"/>
</dbReference>
<dbReference type="InterPro" id="IPR036291">
    <property type="entry name" value="NAD(P)-bd_dom_sf"/>
</dbReference>
<dbReference type="Pfam" id="PF08240">
    <property type="entry name" value="ADH_N"/>
    <property type="match status" value="1"/>
</dbReference>
<evidence type="ECO:0000313" key="2">
    <source>
        <dbReference type="EMBL" id="KAH9830277.1"/>
    </source>
</evidence>
<dbReference type="SMART" id="SM00829">
    <property type="entry name" value="PKS_ER"/>
    <property type="match status" value="1"/>
</dbReference>
<dbReference type="RefSeq" id="XP_047773599.1">
    <property type="nucleotide sequence ID" value="XM_047926555.1"/>
</dbReference>
<comment type="caution">
    <text evidence="2">The sequence shown here is derived from an EMBL/GenBank/DDBJ whole genome shotgun (WGS) entry which is preliminary data.</text>
</comment>
<keyword evidence="3" id="KW-1185">Reference proteome</keyword>
<dbReference type="PANTHER" id="PTHR45348">
    <property type="entry name" value="HYPOTHETICAL OXIDOREDUCTASE (EUROFUNG)"/>
    <property type="match status" value="1"/>
</dbReference>
<dbReference type="InterPro" id="IPR047122">
    <property type="entry name" value="Trans-enoyl_RdTase-like"/>
</dbReference>
<dbReference type="InterPro" id="IPR020843">
    <property type="entry name" value="ER"/>
</dbReference>
<dbReference type="EMBL" id="JADCUA010000032">
    <property type="protein sequence ID" value="KAH9830277.1"/>
    <property type="molecule type" value="Genomic_DNA"/>
</dbReference>
<feature type="domain" description="Enoyl reductase (ER)" evidence="1">
    <location>
        <begin position="16"/>
        <end position="352"/>
    </location>
</feature>
<dbReference type="Proteomes" id="UP000814176">
    <property type="component" value="Unassembled WGS sequence"/>
</dbReference>
<dbReference type="PANTHER" id="PTHR45348:SF2">
    <property type="entry name" value="ZINC-TYPE ALCOHOL DEHYDROGENASE-LIKE PROTEIN C2E1P3.01"/>
    <property type="match status" value="1"/>
</dbReference>
<reference evidence="2 3" key="1">
    <citation type="journal article" date="2021" name="Environ. Microbiol.">
        <title>Gene family expansions and transcriptome signatures uncover fungal adaptations to wood decay.</title>
        <authorList>
            <person name="Hage H."/>
            <person name="Miyauchi S."/>
            <person name="Viragh M."/>
            <person name="Drula E."/>
            <person name="Min B."/>
            <person name="Chaduli D."/>
            <person name="Navarro D."/>
            <person name="Favel A."/>
            <person name="Norest M."/>
            <person name="Lesage-Meessen L."/>
            <person name="Balint B."/>
            <person name="Merenyi Z."/>
            <person name="de Eugenio L."/>
            <person name="Morin E."/>
            <person name="Martinez A.T."/>
            <person name="Baldrian P."/>
            <person name="Stursova M."/>
            <person name="Martinez M.J."/>
            <person name="Novotny C."/>
            <person name="Magnuson J.K."/>
            <person name="Spatafora J.W."/>
            <person name="Maurice S."/>
            <person name="Pangilinan J."/>
            <person name="Andreopoulos W."/>
            <person name="LaButti K."/>
            <person name="Hundley H."/>
            <person name="Na H."/>
            <person name="Kuo A."/>
            <person name="Barry K."/>
            <person name="Lipzen A."/>
            <person name="Henrissat B."/>
            <person name="Riley R."/>
            <person name="Ahrendt S."/>
            <person name="Nagy L.G."/>
            <person name="Grigoriev I.V."/>
            <person name="Martin F."/>
            <person name="Rosso M.N."/>
        </authorList>
    </citation>
    <scope>NUCLEOTIDE SEQUENCE [LARGE SCALE GENOMIC DNA]</scope>
    <source>
        <strain evidence="2 3">CIRM-BRFM 1785</strain>
    </source>
</reference>
<protein>
    <submittedName>
        <fullName evidence="2">Chaperonin 10-like protein</fullName>
    </submittedName>
</protein>
<name>A0ABQ8K0S5_9APHY</name>
<dbReference type="InterPro" id="IPR013154">
    <property type="entry name" value="ADH-like_N"/>
</dbReference>
<gene>
    <name evidence="2" type="ORF">C8Q71DRAFT_842839</name>
</gene>
<sequence>MPALPDTQKALVLPAKQADFVVRAVPVPRPGPGQLLLKVHAVALNPIDWKIQKFGWVVTEYPAIVGSDVAGTVEELGEGVEGFQLGDRVFQQGHFTVRHAGFQQYAVANADTTAKIPDNVTFEEASTIPVGLSTAALGLYLEHPPPNPGIGSAGLTAPWEDGGRGKYAGRSFAVFGGASSVGQAVIQLASLSGFSPIVATASLHNAEFLRTLGATHVLDRKLPSEQLKKEVEKITKGSLDVIYDAVSLPDTQLAAYEVFSPGGILVLASYDVIPEERKDSGKRVVRAWGQPNYPSENRVVAAKLYGEQLTSWLKEGAIKPNRVEVLPNGLEGIPEGLERLRDDRVSGVKLVAHPQETA</sequence>
<dbReference type="InterPro" id="IPR011032">
    <property type="entry name" value="GroES-like_sf"/>
</dbReference>
<dbReference type="CDD" id="cd08249">
    <property type="entry name" value="enoyl_reductase_like"/>
    <property type="match status" value="1"/>
</dbReference>